<dbReference type="CDD" id="cd12797">
    <property type="entry name" value="M23_peptidase"/>
    <property type="match status" value="1"/>
</dbReference>
<evidence type="ECO:0000259" key="3">
    <source>
        <dbReference type="Pfam" id="PF01551"/>
    </source>
</evidence>
<keyword evidence="1" id="KW-0175">Coiled coil</keyword>
<keyword evidence="5" id="KW-1185">Reference proteome</keyword>
<proteinExistence type="predicted"/>
<feature type="coiled-coil region" evidence="1">
    <location>
        <begin position="41"/>
        <end position="103"/>
    </location>
</feature>
<reference evidence="4" key="1">
    <citation type="submission" date="2022-02" db="EMBL/GenBank/DDBJ databases">
        <title>Qipengyuania spongiae sp. nov., isolated from marine sponge.</title>
        <authorList>
            <person name="Li Z."/>
            <person name="Zhang M."/>
        </authorList>
    </citation>
    <scope>NUCLEOTIDE SEQUENCE</scope>
    <source>
        <strain evidence="4">PHS-Z21</strain>
    </source>
</reference>
<gene>
    <name evidence="4" type="ORF">L1F33_03520</name>
</gene>
<evidence type="ECO:0000313" key="4">
    <source>
        <dbReference type="EMBL" id="UVI40038.1"/>
    </source>
</evidence>
<evidence type="ECO:0000256" key="1">
    <source>
        <dbReference type="SAM" id="Coils"/>
    </source>
</evidence>
<dbReference type="EMBL" id="CP092471">
    <property type="protein sequence ID" value="UVI40038.1"/>
    <property type="molecule type" value="Genomic_DNA"/>
</dbReference>
<dbReference type="PANTHER" id="PTHR21666">
    <property type="entry name" value="PEPTIDASE-RELATED"/>
    <property type="match status" value="1"/>
</dbReference>
<evidence type="ECO:0000313" key="5">
    <source>
        <dbReference type="Proteomes" id="UP001065265"/>
    </source>
</evidence>
<dbReference type="RefSeq" id="WP_265559957.1">
    <property type="nucleotide sequence ID" value="NZ_CP092471.1"/>
</dbReference>
<dbReference type="Proteomes" id="UP001065265">
    <property type="component" value="Chromosome"/>
</dbReference>
<dbReference type="Gene3D" id="2.70.70.10">
    <property type="entry name" value="Glucose Permease (Domain IIA)"/>
    <property type="match status" value="1"/>
</dbReference>
<dbReference type="Pfam" id="PF01551">
    <property type="entry name" value="Peptidase_M23"/>
    <property type="match status" value="1"/>
</dbReference>
<protein>
    <submittedName>
        <fullName evidence="4">Peptidoglycan DD-metalloendopeptidase family protein</fullName>
    </submittedName>
</protein>
<organism evidence="4 5">
    <name type="scientific">Qipengyuania spongiae</name>
    <dbReference type="NCBI Taxonomy" id="2909673"/>
    <lineage>
        <taxon>Bacteria</taxon>
        <taxon>Pseudomonadati</taxon>
        <taxon>Pseudomonadota</taxon>
        <taxon>Alphaproteobacteria</taxon>
        <taxon>Sphingomonadales</taxon>
        <taxon>Erythrobacteraceae</taxon>
        <taxon>Qipengyuania</taxon>
    </lineage>
</organism>
<feature type="region of interest" description="Disordered" evidence="2">
    <location>
        <begin position="383"/>
        <end position="421"/>
    </location>
</feature>
<name>A0ABY5T3X8_9SPHN</name>
<feature type="domain" description="M23ase beta-sheet core" evidence="3">
    <location>
        <begin position="321"/>
        <end position="409"/>
    </location>
</feature>
<dbReference type="InterPro" id="IPR011055">
    <property type="entry name" value="Dup_hybrid_motif"/>
</dbReference>
<feature type="compositionally biased region" description="Basic and acidic residues" evidence="2">
    <location>
        <begin position="389"/>
        <end position="404"/>
    </location>
</feature>
<dbReference type="InterPro" id="IPR016047">
    <property type="entry name" value="M23ase_b-sheet_dom"/>
</dbReference>
<dbReference type="SUPFAM" id="SSF51261">
    <property type="entry name" value="Duplicated hybrid motif"/>
    <property type="match status" value="1"/>
</dbReference>
<evidence type="ECO:0000256" key="2">
    <source>
        <dbReference type="SAM" id="MobiDB-lite"/>
    </source>
</evidence>
<sequence length="421" mass="44734">MRRFALPSATLAATLVALLGAVAIALPRAEAQLRTPDFADTATAREALERARLQARNARARGEAFERQERRGTAAADKAQARAAALAARVQQAEAAIGIAEAESALIAEQRRRLDRRLAVERGPIAELAAALQTMVRRPTTLAILRPGSLRETVYLGAVLDSTVPLIRARTADLRDEIVRARQLQEASRKALADRRVAERRLTARRAELVALSQRERLTARRAGGAANREEVRALTLAEEARDIDSLLGDLEAAATLRQQLAALPGPVMRSRDPSAQIASSAAAPVPVPSSTAPPARYRLPVEGRIEAGFGETERSGGRTGGLALATRPGAQVVATAPGRIGFAGPYRGYGRIVIIEHANGWTSLVTGLAELDARVGQDVVGGSPLGRAPRDGPRIGLELRRGGDPVNPLDYISRNSSNGA</sequence>
<dbReference type="InterPro" id="IPR050570">
    <property type="entry name" value="Cell_wall_metabolism_enzyme"/>
</dbReference>
<accession>A0ABY5T3X8</accession>
<dbReference type="PANTHER" id="PTHR21666:SF270">
    <property type="entry name" value="MUREIN HYDROLASE ACTIVATOR ENVC"/>
    <property type="match status" value="1"/>
</dbReference>